<reference evidence="1" key="2">
    <citation type="submission" date="2021-10" db="EMBL/GenBank/DDBJ databases">
        <authorList>
            <person name="Piombo E."/>
        </authorList>
    </citation>
    <scope>NUCLEOTIDE SEQUENCE</scope>
</reference>
<evidence type="ECO:0000313" key="1">
    <source>
        <dbReference type="EMBL" id="CAG9950520.1"/>
    </source>
</evidence>
<organism evidence="1 2">
    <name type="scientific">Clonostachys rosea f. rosea IK726</name>
    <dbReference type="NCBI Taxonomy" id="1349383"/>
    <lineage>
        <taxon>Eukaryota</taxon>
        <taxon>Fungi</taxon>
        <taxon>Dikarya</taxon>
        <taxon>Ascomycota</taxon>
        <taxon>Pezizomycotina</taxon>
        <taxon>Sordariomycetes</taxon>
        <taxon>Hypocreomycetidae</taxon>
        <taxon>Hypocreales</taxon>
        <taxon>Bionectriaceae</taxon>
        <taxon>Clonostachys</taxon>
    </lineage>
</organism>
<proteinExistence type="predicted"/>
<dbReference type="Proteomes" id="UP000836387">
    <property type="component" value="Unassembled WGS sequence"/>
</dbReference>
<evidence type="ECO:0000313" key="2">
    <source>
        <dbReference type="Proteomes" id="UP000836387"/>
    </source>
</evidence>
<reference evidence="1" key="1">
    <citation type="submission" date="2020-04" db="EMBL/GenBank/DDBJ databases">
        <authorList>
            <person name="Broberg M."/>
        </authorList>
    </citation>
    <scope>NUCLEOTIDE SEQUENCE</scope>
</reference>
<keyword evidence="2" id="KW-1185">Reference proteome</keyword>
<comment type="caution">
    <text evidence="1">The sequence shown here is derived from an EMBL/GenBank/DDBJ whole genome shotgun (WGS) entry which is preliminary data.</text>
</comment>
<protein>
    <submittedName>
        <fullName evidence="1">Uncharacterized protein</fullName>
    </submittedName>
</protein>
<dbReference type="EMBL" id="CADEHS020000178">
    <property type="protein sequence ID" value="CAG9950520.1"/>
    <property type="molecule type" value="Genomic_DNA"/>
</dbReference>
<sequence length="206" mass="22998">MAHCSCQDHDIDQWINDEARKFVQQSTDGSINGLGDHTFRSNPSGILSLSAPNSRHQTPNAITTDALKPLINATPSTDIMGDGLTCDVCIPPTQTTDNPQLNQGTWPQEASPRDPSVEQPNMDMLQEGPKPTASKKQRKDLGKDEEINEHWSDRSRMNEAVHDAGRLEERLQGWNKYQMDAVQRTSTNPSRQIVVKPSEERKGIML</sequence>
<name>A0ACA9UB04_BIOOC</name>
<gene>
    <name evidence="1" type="ORF">CRV2_00019085</name>
</gene>
<accession>A0ACA9UB04</accession>